<evidence type="ECO:0000256" key="1">
    <source>
        <dbReference type="SAM" id="MobiDB-lite"/>
    </source>
</evidence>
<dbReference type="InParanoid" id="Q0U5E3"/>
<dbReference type="EMBL" id="CH445348">
    <property type="protein sequence ID" value="EAT79821.1"/>
    <property type="molecule type" value="Genomic_DNA"/>
</dbReference>
<feature type="region of interest" description="Disordered" evidence="1">
    <location>
        <begin position="1"/>
        <end position="46"/>
    </location>
</feature>
<protein>
    <submittedName>
        <fullName evidence="2">Uncharacterized protein</fullName>
    </submittedName>
</protein>
<name>Q0U5E3_PHANO</name>
<evidence type="ECO:0000313" key="2">
    <source>
        <dbReference type="EMBL" id="EAT79821.1"/>
    </source>
</evidence>
<proteinExistence type="predicted"/>
<sequence>MAGSTRNIDDDCSQAKGDTSYHGGSPDVLRASSGNMHHHGAPYKAKNRRFYVVHTLSQGTKMT</sequence>
<evidence type="ECO:0000313" key="3">
    <source>
        <dbReference type="Proteomes" id="UP000001055"/>
    </source>
</evidence>
<feature type="compositionally biased region" description="Basic residues" evidence="1">
    <location>
        <begin position="36"/>
        <end position="46"/>
    </location>
</feature>
<dbReference type="Proteomes" id="UP000001055">
    <property type="component" value="Unassembled WGS sequence"/>
</dbReference>
<dbReference type="RefSeq" id="XP_001803235.1">
    <property type="nucleotide sequence ID" value="XM_001803183.1"/>
</dbReference>
<organism evidence="2 3">
    <name type="scientific">Phaeosphaeria nodorum (strain SN15 / ATCC MYA-4574 / FGSC 10173)</name>
    <name type="common">Glume blotch fungus</name>
    <name type="synonym">Parastagonospora nodorum</name>
    <dbReference type="NCBI Taxonomy" id="321614"/>
    <lineage>
        <taxon>Eukaryota</taxon>
        <taxon>Fungi</taxon>
        <taxon>Dikarya</taxon>
        <taxon>Ascomycota</taxon>
        <taxon>Pezizomycotina</taxon>
        <taxon>Dothideomycetes</taxon>
        <taxon>Pleosporomycetidae</taxon>
        <taxon>Pleosporales</taxon>
        <taxon>Pleosporineae</taxon>
        <taxon>Phaeosphaeriaceae</taxon>
        <taxon>Parastagonospora</taxon>
    </lineage>
</organism>
<gene>
    <name evidence="2" type="ORF">SNOG_13021</name>
</gene>
<dbReference type="AlphaFoldDB" id="Q0U5E3"/>
<reference evidence="3" key="1">
    <citation type="journal article" date="2007" name="Plant Cell">
        <title>Dothideomycete-plant interactions illuminated by genome sequencing and EST analysis of the wheat pathogen Stagonospora nodorum.</title>
        <authorList>
            <person name="Hane J.K."/>
            <person name="Lowe R.G."/>
            <person name="Solomon P.S."/>
            <person name="Tan K.C."/>
            <person name="Schoch C.L."/>
            <person name="Spatafora J.W."/>
            <person name="Crous P.W."/>
            <person name="Kodira C."/>
            <person name="Birren B.W."/>
            <person name="Galagan J.E."/>
            <person name="Torriani S.F."/>
            <person name="McDonald B.A."/>
            <person name="Oliver R.P."/>
        </authorList>
    </citation>
    <scope>NUCLEOTIDE SEQUENCE [LARGE SCALE GENOMIC DNA]</scope>
    <source>
        <strain evidence="3">SN15 / ATCC MYA-4574 / FGSC 10173</strain>
    </source>
</reference>
<accession>Q0U5E3</accession>
<dbReference type="GeneID" id="5980147"/>
<dbReference type="KEGG" id="pno:SNOG_13021"/>